<dbReference type="Gene3D" id="4.10.860.120">
    <property type="entry name" value="RNA polymerase II, clamp domain"/>
    <property type="match status" value="1"/>
</dbReference>
<feature type="binding site" evidence="9">
    <location>
        <position position="85"/>
    </location>
    <ligand>
        <name>Zn(2+)</name>
        <dbReference type="ChEBI" id="CHEBI:29105"/>
    </ligand>
</feature>
<keyword evidence="12" id="KW-0934">Plastid</keyword>
<dbReference type="InterPro" id="IPR007080">
    <property type="entry name" value="RNA_pol_Rpb1_1"/>
</dbReference>
<feature type="binding site" evidence="9">
    <location>
        <position position="476"/>
    </location>
    <ligand>
        <name>Mg(2+)</name>
        <dbReference type="ChEBI" id="CHEBI:18420"/>
    </ligand>
</feature>
<proteinExistence type="inferred from homology"/>
<dbReference type="InterPro" id="IPR042102">
    <property type="entry name" value="RNA_pol_Rpb1_3_sf"/>
</dbReference>
<dbReference type="Gene3D" id="1.10.274.100">
    <property type="entry name" value="RNA polymerase Rpb1, domain 3"/>
    <property type="match status" value="1"/>
</dbReference>
<feature type="binding site" evidence="9">
    <location>
        <position position="88"/>
    </location>
    <ligand>
        <name>Zn(2+)</name>
        <dbReference type="ChEBI" id="CHEBI:29105"/>
    </ligand>
</feature>
<dbReference type="Pfam" id="PF00623">
    <property type="entry name" value="RNA_pol_Rpb1_2"/>
    <property type="match status" value="1"/>
</dbReference>
<feature type="binding site" evidence="9">
    <location>
        <position position="72"/>
    </location>
    <ligand>
        <name>Zn(2+)</name>
        <dbReference type="ChEBI" id="CHEBI:29105"/>
    </ligand>
</feature>
<gene>
    <name evidence="9 12" type="primary">rpoC1</name>
</gene>
<feature type="binding site" evidence="9">
    <location>
        <position position="472"/>
    </location>
    <ligand>
        <name>Mg(2+)</name>
        <dbReference type="ChEBI" id="CHEBI:18420"/>
    </ligand>
</feature>
<dbReference type="PANTHER" id="PTHR19376">
    <property type="entry name" value="DNA-DIRECTED RNA POLYMERASE"/>
    <property type="match status" value="1"/>
</dbReference>
<evidence type="ECO:0000313" key="12">
    <source>
        <dbReference type="EMBL" id="AYR05876.1"/>
    </source>
</evidence>
<name>A0A3G3MGB7_9FLOR</name>
<dbReference type="InterPro" id="IPR006592">
    <property type="entry name" value="RNA_pol_N"/>
</dbReference>
<comment type="catalytic activity">
    <reaction evidence="8 9 10">
        <text>RNA(n) + a ribonucleoside 5'-triphosphate = RNA(n+1) + diphosphate</text>
        <dbReference type="Rhea" id="RHEA:21248"/>
        <dbReference type="Rhea" id="RHEA-COMP:14527"/>
        <dbReference type="Rhea" id="RHEA-COMP:17342"/>
        <dbReference type="ChEBI" id="CHEBI:33019"/>
        <dbReference type="ChEBI" id="CHEBI:61557"/>
        <dbReference type="ChEBI" id="CHEBI:140395"/>
        <dbReference type="EC" id="2.7.7.6"/>
    </reaction>
</comment>
<dbReference type="SMART" id="SM00663">
    <property type="entry name" value="RPOLA_N"/>
    <property type="match status" value="1"/>
</dbReference>
<dbReference type="HAMAP" id="MF_01323">
    <property type="entry name" value="RNApol_bact_RpoC1"/>
    <property type="match status" value="1"/>
</dbReference>
<evidence type="ECO:0000256" key="2">
    <source>
        <dbReference type="ARBA" id="ARBA00022478"/>
    </source>
</evidence>
<dbReference type="GO" id="GO:0006351">
    <property type="term" value="P:DNA-templated transcription"/>
    <property type="evidence" value="ECO:0007669"/>
    <property type="project" value="UniProtKB-UniRule"/>
</dbReference>
<dbReference type="GO" id="GO:0000287">
    <property type="term" value="F:magnesium ion binding"/>
    <property type="evidence" value="ECO:0007669"/>
    <property type="project" value="UniProtKB-UniRule"/>
</dbReference>
<comment type="function">
    <text evidence="1 9 10">DNA-dependent RNA polymerase catalyzes the transcription of DNA into RNA using the four ribonucleoside triphosphates as substrates.</text>
</comment>
<organism evidence="12">
    <name type="scientific">Lithothamnion sp</name>
    <dbReference type="NCBI Taxonomy" id="1940749"/>
    <lineage>
        <taxon>Eukaryota</taxon>
        <taxon>Rhodophyta</taxon>
        <taxon>Florideophyceae</taxon>
        <taxon>Corallinophycidae</taxon>
        <taxon>Hapalidiales</taxon>
        <taxon>Hapalidiaceae</taxon>
        <taxon>Melobesioideae</taxon>
        <taxon>Lithothamnion</taxon>
    </lineage>
</organism>
<evidence type="ECO:0000256" key="3">
    <source>
        <dbReference type="ARBA" id="ARBA00022679"/>
    </source>
</evidence>
<dbReference type="Gene3D" id="1.10.40.90">
    <property type="match status" value="1"/>
</dbReference>
<dbReference type="NCBIfam" id="TIGR02387">
    <property type="entry name" value="rpoC1_cyan"/>
    <property type="match status" value="1"/>
</dbReference>
<dbReference type="PANTHER" id="PTHR19376:SF54">
    <property type="entry name" value="DNA-DIRECTED RNA POLYMERASE SUBUNIT BETA"/>
    <property type="match status" value="1"/>
</dbReference>
<keyword evidence="3 9" id="KW-0808">Transferase</keyword>
<dbReference type="InterPro" id="IPR034678">
    <property type="entry name" value="RNApol_RpoC1"/>
</dbReference>
<keyword evidence="2 9" id="KW-0240">DNA-directed RNA polymerase</keyword>
<dbReference type="NCBIfam" id="NF002729">
    <property type="entry name" value="PRK02625.1"/>
    <property type="match status" value="1"/>
</dbReference>
<dbReference type="Gene3D" id="2.40.40.20">
    <property type="match status" value="1"/>
</dbReference>
<dbReference type="InterPro" id="IPR007066">
    <property type="entry name" value="RNA_pol_Rpb1_3"/>
</dbReference>
<evidence type="ECO:0000256" key="6">
    <source>
        <dbReference type="ARBA" id="ARBA00022842"/>
    </source>
</evidence>
<evidence type="ECO:0000256" key="9">
    <source>
        <dbReference type="HAMAP-Rule" id="MF_01323"/>
    </source>
</evidence>
<dbReference type="SUPFAM" id="SSF64484">
    <property type="entry name" value="beta and beta-prime subunits of DNA dependent RNA-polymerase"/>
    <property type="match status" value="1"/>
</dbReference>
<protein>
    <recommendedName>
        <fullName evidence="9">DNA-directed RNA polymerase subunit gamma</fullName>
        <shortName evidence="9">RNAP subunit gamma</shortName>
        <ecNumber evidence="9">2.7.7.6</ecNumber>
    </recommendedName>
    <alternativeName>
        <fullName evidence="9">RNA polymerase subunit gamma</fullName>
    </alternativeName>
    <alternativeName>
        <fullName evidence="9">Transcriptase subunit gamma</fullName>
    </alternativeName>
</protein>
<comment type="cofactor">
    <cofactor evidence="9">
        <name>Mg(2+)</name>
        <dbReference type="ChEBI" id="CHEBI:18420"/>
    </cofactor>
    <text evidence="9">Binds 1 Mg(2+) ion per subunit.</text>
</comment>
<evidence type="ECO:0000256" key="10">
    <source>
        <dbReference type="RuleBase" id="RU004279"/>
    </source>
</evidence>
<dbReference type="GO" id="GO:0003677">
    <property type="term" value="F:DNA binding"/>
    <property type="evidence" value="ECO:0007669"/>
    <property type="project" value="UniProtKB-UniRule"/>
</dbReference>
<feature type="binding site" evidence="9">
    <location>
        <position position="70"/>
    </location>
    <ligand>
        <name>Zn(2+)</name>
        <dbReference type="ChEBI" id="CHEBI:29105"/>
    </ligand>
</feature>
<dbReference type="GO" id="GO:0000428">
    <property type="term" value="C:DNA-directed RNA polymerase complex"/>
    <property type="evidence" value="ECO:0007669"/>
    <property type="project" value="UniProtKB-KW"/>
</dbReference>
<feature type="binding site" evidence="9">
    <location>
        <position position="474"/>
    </location>
    <ligand>
        <name>Mg(2+)</name>
        <dbReference type="ChEBI" id="CHEBI:18420"/>
    </ligand>
</feature>
<evidence type="ECO:0000256" key="8">
    <source>
        <dbReference type="ARBA" id="ARBA00048552"/>
    </source>
</evidence>
<dbReference type="InterPro" id="IPR045867">
    <property type="entry name" value="DNA-dir_RpoC_beta_prime"/>
</dbReference>
<keyword evidence="9" id="KW-0862">Zinc</keyword>
<accession>A0A3G3MGB7</accession>
<evidence type="ECO:0000259" key="11">
    <source>
        <dbReference type="SMART" id="SM00663"/>
    </source>
</evidence>
<evidence type="ECO:0000256" key="1">
    <source>
        <dbReference type="ARBA" id="ARBA00004026"/>
    </source>
</evidence>
<feature type="domain" description="RNA polymerase N-terminal" evidence="11">
    <location>
        <begin position="247"/>
        <end position="526"/>
    </location>
</feature>
<dbReference type="EC" id="2.7.7.6" evidence="9"/>
<keyword evidence="5 9" id="KW-0479">Metal-binding</keyword>
<evidence type="ECO:0000256" key="7">
    <source>
        <dbReference type="ARBA" id="ARBA00023163"/>
    </source>
</evidence>
<reference evidence="12" key="1">
    <citation type="journal article" date="2018" name="Genome Biol. Evol.">
        <title>Mitochondrial and Plastid Genomes from Coralline Red Algae Provide Insights into the Incongruent Evolutionary Histories of Organelles.</title>
        <authorList>
            <person name="Lee J."/>
            <person name="Song H.J."/>
            <person name="In Park S."/>
            <person name="Lee Y.M."/>
            <person name="Jeong S.Y."/>
            <person name="Oh Cho T."/>
            <person name="Kim J.H."/>
            <person name="Choi H.G."/>
            <person name="Choi C.G."/>
            <person name="Nelson W.A."/>
            <person name="Fredericq S."/>
            <person name="Bhattacharya D."/>
            <person name="Su Yoon H."/>
        </authorList>
    </citation>
    <scope>NUCLEOTIDE SEQUENCE</scope>
</reference>
<dbReference type="InterPro" id="IPR000722">
    <property type="entry name" value="RNA_pol_asu"/>
</dbReference>
<dbReference type="Pfam" id="PF04997">
    <property type="entry name" value="RNA_pol_Rpb1_1"/>
    <property type="match status" value="1"/>
</dbReference>
<dbReference type="AlphaFoldDB" id="A0A3G3MGB7"/>
<comment type="cofactor">
    <cofactor evidence="9">
        <name>Zn(2+)</name>
        <dbReference type="ChEBI" id="CHEBI:29105"/>
    </cofactor>
    <text evidence="9">Binds 1 Zn(2+) ion per subunit.</text>
</comment>
<dbReference type="InterPro" id="IPR044893">
    <property type="entry name" value="RNA_pol_Rpb1_clamp_domain"/>
</dbReference>
<evidence type="ECO:0000256" key="4">
    <source>
        <dbReference type="ARBA" id="ARBA00022695"/>
    </source>
</evidence>
<comment type="similarity">
    <text evidence="9">Belongs to the RNA polymerase beta' chain family. RpoC1 subfamily.</text>
</comment>
<geneLocation type="plastid" evidence="12"/>
<keyword evidence="7 9" id="KW-0804">Transcription</keyword>
<dbReference type="GO" id="GO:0008270">
    <property type="term" value="F:zinc ion binding"/>
    <property type="evidence" value="ECO:0007669"/>
    <property type="project" value="UniProtKB-UniRule"/>
</dbReference>
<dbReference type="InterPro" id="IPR012755">
    <property type="entry name" value="DNA-dir_RpoC1_gamma"/>
</dbReference>
<dbReference type="GO" id="GO:0003899">
    <property type="term" value="F:DNA-directed RNA polymerase activity"/>
    <property type="evidence" value="ECO:0007669"/>
    <property type="project" value="UniProtKB-UniRule"/>
</dbReference>
<dbReference type="EMBL" id="MH281627">
    <property type="protein sequence ID" value="AYR05876.1"/>
    <property type="molecule type" value="Genomic_DNA"/>
</dbReference>
<keyword evidence="4 9" id="KW-0548">Nucleotidyltransferase</keyword>
<evidence type="ECO:0000256" key="5">
    <source>
        <dbReference type="ARBA" id="ARBA00022723"/>
    </source>
</evidence>
<dbReference type="Pfam" id="PF04983">
    <property type="entry name" value="RNA_pol_Rpb1_3"/>
    <property type="match status" value="1"/>
</dbReference>
<keyword evidence="6 9" id="KW-0460">Magnesium</keyword>
<sequence>MTKFEQHFDYVRINLASPKKIRSWGQRLLPNGQIVGEVTKPETINYRTLKPEMDGLFCERIFGPVKDWECHCGKYKRFRYKGIICERCGVEVTESKVRRHRMAYIELAAPVTHVWYLKGSTSYIALALDLTVKEVEKIVYFHSYIVTNPGDYEKLSYKQLLEGYEWRNLEDKLYPKSSSLFGIEVSIGAEAIYKLLKDLDLITIVEVLREDALKPPIFNKNPSPKFNKKMKRLRLLENFVSTGADPSWMIFSVIPVIPPDLRPMVQLDGGRFATADLNEFYRRIINRNNRLARLKAILAPEIIIRNEKRMLQEAVDSLMDNGRRGRTVVGANNRPLKSLSDIIEGKQGRFRQNLLGKRVDYSGRSVIVVGPDLKLHQCGLPREMALELFQPFVIHRLILQGIVNNIKAAKKIIQKNEPIVWNVLEEVIYGHPILLNRAPTLHRLGIQAFEPILVEGRAIKLHPLVCPAFNADFDGDQMAVHVPLSLEAQSEARLLMLAPHNFLSPATGQPILMPSQDMVLGCYYLTANNPASQKGSGQYFSDLEDVLLAYQQSRIDLHSYIWVRFNGKIEESQYNNLIKVEQLICGGNKKIFSNKIVKEDNLGKKVVQYIRTTAGRILFNKVVQESLHD</sequence>